<sequence length="49" mass="5327">MFTEPLLVGTIPINDFISVVLPMPLRPMIATISLGATDTLRPCSTSLWP</sequence>
<dbReference type="AlphaFoldDB" id="A0A1J5P917"/>
<accession>A0A1J5P917</accession>
<name>A0A1J5P917_9ZZZZ</name>
<proteinExistence type="predicted"/>
<evidence type="ECO:0000313" key="1">
    <source>
        <dbReference type="EMBL" id="OIQ67248.1"/>
    </source>
</evidence>
<organism evidence="1">
    <name type="scientific">mine drainage metagenome</name>
    <dbReference type="NCBI Taxonomy" id="410659"/>
    <lineage>
        <taxon>unclassified sequences</taxon>
        <taxon>metagenomes</taxon>
        <taxon>ecological metagenomes</taxon>
    </lineage>
</organism>
<comment type="caution">
    <text evidence="1">The sequence shown here is derived from an EMBL/GenBank/DDBJ whole genome shotgun (WGS) entry which is preliminary data.</text>
</comment>
<reference evidence="1" key="1">
    <citation type="submission" date="2016-10" db="EMBL/GenBank/DDBJ databases">
        <title>Sequence of Gallionella enrichment culture.</title>
        <authorList>
            <person name="Poehlein A."/>
            <person name="Muehling M."/>
            <person name="Daniel R."/>
        </authorList>
    </citation>
    <scope>NUCLEOTIDE SEQUENCE</scope>
</reference>
<dbReference type="EMBL" id="MLJW01006054">
    <property type="protein sequence ID" value="OIQ67248.1"/>
    <property type="molecule type" value="Genomic_DNA"/>
</dbReference>
<protein>
    <submittedName>
        <fullName evidence="1">Uncharacterized protein</fullName>
    </submittedName>
</protein>
<gene>
    <name evidence="1" type="ORF">GALL_511760</name>
</gene>